<proteinExistence type="predicted"/>
<gene>
    <name evidence="1" type="ORF">M514_26545</name>
</gene>
<name>A0A085MVQ1_9BILA</name>
<evidence type="ECO:0000313" key="1">
    <source>
        <dbReference type="EMBL" id="KFD61297.1"/>
    </source>
</evidence>
<feature type="non-terminal residue" evidence="1">
    <location>
        <position position="1"/>
    </location>
</feature>
<organism evidence="1">
    <name type="scientific">Trichuris suis</name>
    <name type="common">pig whipworm</name>
    <dbReference type="NCBI Taxonomy" id="68888"/>
    <lineage>
        <taxon>Eukaryota</taxon>
        <taxon>Metazoa</taxon>
        <taxon>Ecdysozoa</taxon>
        <taxon>Nematoda</taxon>
        <taxon>Enoplea</taxon>
        <taxon>Dorylaimia</taxon>
        <taxon>Trichinellida</taxon>
        <taxon>Trichuridae</taxon>
        <taxon>Trichuris</taxon>
    </lineage>
</organism>
<sequence length="244" mass="26898">VPALCDRITIFQCHFLVKADDRIDSVVLWDCPCRPKAGSDNPVTMRYSSGWNREIESTLRGVGSDLRLLLVTGGVSSCFLQNLVELSLSLHARPSLSSAGFGHLQVTALDQVAYVERALLPSNHVHVQSRARQARLRTGTWFEAGTEFLRPLCYGVIANSFSIFNMEKAVRQRIREGHATWSVLTVRGAWLDPGRFYCSTRTWLPGSVRVHGYASGPLFRRNTTTALLPRNNAAAGLCVGLGLG</sequence>
<protein>
    <submittedName>
        <fullName evidence="1">Uncharacterized protein</fullName>
    </submittedName>
</protein>
<dbReference type="Proteomes" id="UP000030758">
    <property type="component" value="Unassembled WGS sequence"/>
</dbReference>
<dbReference type="EMBL" id="KL367628">
    <property type="protein sequence ID" value="KFD61297.1"/>
    <property type="molecule type" value="Genomic_DNA"/>
</dbReference>
<reference evidence="1" key="1">
    <citation type="journal article" date="2014" name="Nat. Genet.">
        <title>Genome and transcriptome of the porcine whipworm Trichuris suis.</title>
        <authorList>
            <person name="Jex A.R."/>
            <person name="Nejsum P."/>
            <person name="Schwarz E.M."/>
            <person name="Hu L."/>
            <person name="Young N.D."/>
            <person name="Hall R.S."/>
            <person name="Korhonen P.K."/>
            <person name="Liao S."/>
            <person name="Thamsborg S."/>
            <person name="Xia J."/>
            <person name="Xu P."/>
            <person name="Wang S."/>
            <person name="Scheerlinck J.P."/>
            <person name="Hofmann A."/>
            <person name="Sternberg P.W."/>
            <person name="Wang J."/>
            <person name="Gasser R.B."/>
        </authorList>
    </citation>
    <scope>NUCLEOTIDE SEQUENCE [LARGE SCALE GENOMIC DNA]</scope>
    <source>
        <strain evidence="1">DCEP-RM93F</strain>
    </source>
</reference>
<accession>A0A085MVQ1</accession>
<dbReference type="AlphaFoldDB" id="A0A085MVQ1"/>
<feature type="non-terminal residue" evidence="1">
    <location>
        <position position="244"/>
    </location>
</feature>